<dbReference type="EMBL" id="BAAAXZ010000041">
    <property type="protein sequence ID" value="GAA2917052.1"/>
    <property type="molecule type" value="Genomic_DNA"/>
</dbReference>
<organism evidence="1 2">
    <name type="scientific">Streptomyces thioluteus</name>
    <dbReference type="NCBI Taxonomy" id="66431"/>
    <lineage>
        <taxon>Bacteria</taxon>
        <taxon>Bacillati</taxon>
        <taxon>Actinomycetota</taxon>
        <taxon>Actinomycetes</taxon>
        <taxon>Kitasatosporales</taxon>
        <taxon>Streptomycetaceae</taxon>
        <taxon>Streptomyces</taxon>
    </lineage>
</organism>
<evidence type="ECO:0000313" key="1">
    <source>
        <dbReference type="EMBL" id="GAA2917052.1"/>
    </source>
</evidence>
<reference evidence="2" key="1">
    <citation type="journal article" date="2019" name="Int. J. Syst. Evol. Microbiol.">
        <title>The Global Catalogue of Microorganisms (GCM) 10K type strain sequencing project: providing services to taxonomists for standard genome sequencing and annotation.</title>
        <authorList>
            <consortium name="The Broad Institute Genomics Platform"/>
            <consortium name="The Broad Institute Genome Sequencing Center for Infectious Disease"/>
            <person name="Wu L."/>
            <person name="Ma J."/>
        </authorList>
    </citation>
    <scope>NUCLEOTIDE SEQUENCE [LARGE SCALE GENOMIC DNA]</scope>
    <source>
        <strain evidence="2">JCM 4087</strain>
    </source>
</reference>
<evidence type="ECO:0000313" key="2">
    <source>
        <dbReference type="Proteomes" id="UP001501102"/>
    </source>
</evidence>
<accession>A0ABP6J1A8</accession>
<comment type="caution">
    <text evidence="1">The sequence shown here is derived from an EMBL/GenBank/DDBJ whole genome shotgun (WGS) entry which is preliminary data.</text>
</comment>
<sequence>MTVAAIYDSMLDLRPELTRILGGMTAIAGMVMLFEHEEGAHMVHYYCDKTDQRQRETHRAAVLDGYTLLGTISLKGYEYMPENGGERFADIYCRAEVAQS</sequence>
<dbReference type="Proteomes" id="UP001501102">
    <property type="component" value="Unassembled WGS sequence"/>
</dbReference>
<keyword evidence="2" id="KW-1185">Reference proteome</keyword>
<protein>
    <submittedName>
        <fullName evidence="1">Uncharacterized protein</fullName>
    </submittedName>
</protein>
<dbReference type="RefSeq" id="WP_344961198.1">
    <property type="nucleotide sequence ID" value="NZ_BAAAXZ010000041.1"/>
</dbReference>
<name>A0ABP6J1A8_STRTU</name>
<proteinExistence type="predicted"/>
<gene>
    <name evidence="1" type="ORF">GCM10020221_11420</name>
</gene>